<keyword evidence="3" id="KW-0255">Endonuclease</keyword>
<organism evidence="3 4">
    <name type="scientific">Tepidiforma thermophila (strain KCTC 52669 / CGMCC 1.13589 / G233)</name>
    <dbReference type="NCBI Taxonomy" id="2761530"/>
    <lineage>
        <taxon>Bacteria</taxon>
        <taxon>Bacillati</taxon>
        <taxon>Chloroflexota</taxon>
        <taxon>Tepidiformia</taxon>
        <taxon>Tepidiformales</taxon>
        <taxon>Tepidiformaceae</taxon>
        <taxon>Tepidiforma</taxon>
    </lineage>
</organism>
<dbReference type="RefSeq" id="WP_098502593.1">
    <property type="nucleotide sequence ID" value="NZ_PDJQ01000001.1"/>
</dbReference>
<dbReference type="InterPro" id="IPR002711">
    <property type="entry name" value="HNH"/>
</dbReference>
<dbReference type="SMART" id="SM00507">
    <property type="entry name" value="HNHc"/>
    <property type="match status" value="1"/>
</dbReference>
<dbReference type="GO" id="GO:0003676">
    <property type="term" value="F:nucleic acid binding"/>
    <property type="evidence" value="ECO:0007669"/>
    <property type="project" value="InterPro"/>
</dbReference>
<feature type="compositionally biased region" description="Basic and acidic residues" evidence="1">
    <location>
        <begin position="59"/>
        <end position="77"/>
    </location>
</feature>
<evidence type="ECO:0000313" key="3">
    <source>
        <dbReference type="EMBL" id="PFG73117.1"/>
    </source>
</evidence>
<feature type="domain" description="HNH nuclease" evidence="2">
    <location>
        <begin position="176"/>
        <end position="227"/>
    </location>
</feature>
<keyword evidence="3" id="KW-0378">Hydrolase</keyword>
<dbReference type="GO" id="GO:0004519">
    <property type="term" value="F:endonuclease activity"/>
    <property type="evidence" value="ECO:0007669"/>
    <property type="project" value="UniProtKB-KW"/>
</dbReference>
<keyword evidence="3" id="KW-0540">Nuclease</keyword>
<dbReference type="Pfam" id="PF01844">
    <property type="entry name" value="HNH"/>
    <property type="match status" value="1"/>
</dbReference>
<dbReference type="Gene3D" id="1.10.30.50">
    <property type="match status" value="1"/>
</dbReference>
<reference evidence="3 4" key="1">
    <citation type="submission" date="2017-09" db="EMBL/GenBank/DDBJ databases">
        <title>Sequencing the genomes of two abundant thermophiles in Great Basin hot springs: Thermocrinis jamiesonii and novel Chloroflexi Thermoflexus hugenholtzii.</title>
        <authorList>
            <person name="Hedlund B."/>
        </authorList>
    </citation>
    <scope>NUCLEOTIDE SEQUENCE [LARGE SCALE GENOMIC DNA]</scope>
    <source>
        <strain evidence="3 4">G233</strain>
    </source>
</reference>
<dbReference type="EMBL" id="PDJQ01000001">
    <property type="protein sequence ID" value="PFG73117.1"/>
    <property type="molecule type" value="Genomic_DNA"/>
</dbReference>
<comment type="caution">
    <text evidence="3">The sequence shown here is derived from an EMBL/GenBank/DDBJ whole genome shotgun (WGS) entry which is preliminary data.</text>
</comment>
<feature type="region of interest" description="Disordered" evidence="1">
    <location>
        <begin position="57"/>
        <end position="88"/>
    </location>
</feature>
<keyword evidence="4" id="KW-1185">Reference proteome</keyword>
<dbReference type="Proteomes" id="UP000223071">
    <property type="component" value="Unassembled WGS sequence"/>
</dbReference>
<protein>
    <submittedName>
        <fullName evidence="3">HNH endonuclease</fullName>
    </submittedName>
</protein>
<evidence type="ECO:0000256" key="1">
    <source>
        <dbReference type="SAM" id="MobiDB-lite"/>
    </source>
</evidence>
<dbReference type="InterPro" id="IPR003615">
    <property type="entry name" value="HNH_nuc"/>
</dbReference>
<evidence type="ECO:0000313" key="4">
    <source>
        <dbReference type="Proteomes" id="UP000223071"/>
    </source>
</evidence>
<name>A0A2A9HAX6_TEPT2</name>
<dbReference type="GO" id="GO:0008270">
    <property type="term" value="F:zinc ion binding"/>
    <property type="evidence" value="ECO:0007669"/>
    <property type="project" value="InterPro"/>
</dbReference>
<proteinExistence type="predicted"/>
<dbReference type="AlphaFoldDB" id="A0A2A9HAX6"/>
<accession>A0A2A9HAX6</accession>
<feature type="compositionally biased region" description="Polar residues" evidence="1">
    <location>
        <begin position="78"/>
        <end position="88"/>
    </location>
</feature>
<sequence length="235" mass="26620">MRPGDIVTHQEMCAAEGVGMLQRGMYFREPPNHGVILMSLRPNAPYADAVEPDGTIWYEGHDAPRSAKTPDPKRLDQPRTSSAGTLTQNGRFAEAVERFRQGKAPPARFHVYENLRKGIWVFRGAYLLTDYRFEWSAREGRNVFRFRLEPALETSEASWMPESSANLEAERRIPGWVQAEVYKRDRGRCVKCGATNDLHFDHILPYSKGGSSRDPNNIQLLCGRHNLEKGAGFGE</sequence>
<gene>
    <name evidence="3" type="ORF">A9A59_0311</name>
</gene>
<evidence type="ECO:0000259" key="2">
    <source>
        <dbReference type="SMART" id="SM00507"/>
    </source>
</evidence>